<proteinExistence type="predicted"/>
<feature type="non-terminal residue" evidence="1">
    <location>
        <position position="1"/>
    </location>
</feature>
<dbReference type="EMBL" id="LAZR01008525">
    <property type="protein sequence ID" value="KKM78213.1"/>
    <property type="molecule type" value="Genomic_DNA"/>
</dbReference>
<gene>
    <name evidence="1" type="ORF">LCGC14_1362150</name>
</gene>
<reference evidence="1" key="1">
    <citation type="journal article" date="2015" name="Nature">
        <title>Complex archaea that bridge the gap between prokaryotes and eukaryotes.</title>
        <authorList>
            <person name="Spang A."/>
            <person name="Saw J.H."/>
            <person name="Jorgensen S.L."/>
            <person name="Zaremba-Niedzwiedzka K."/>
            <person name="Martijn J."/>
            <person name="Lind A.E."/>
            <person name="van Eijk R."/>
            <person name="Schleper C."/>
            <person name="Guy L."/>
            <person name="Ettema T.J."/>
        </authorList>
    </citation>
    <scope>NUCLEOTIDE SEQUENCE</scope>
</reference>
<comment type="caution">
    <text evidence="1">The sequence shown here is derived from an EMBL/GenBank/DDBJ whole genome shotgun (WGS) entry which is preliminary data.</text>
</comment>
<protein>
    <submittedName>
        <fullName evidence="1">Uncharacterized protein</fullName>
    </submittedName>
</protein>
<accession>A0A0F9K8C7</accession>
<evidence type="ECO:0000313" key="1">
    <source>
        <dbReference type="EMBL" id="KKM78213.1"/>
    </source>
</evidence>
<name>A0A0F9K8C7_9ZZZZ</name>
<dbReference type="AlphaFoldDB" id="A0A0F9K8C7"/>
<organism evidence="1">
    <name type="scientific">marine sediment metagenome</name>
    <dbReference type="NCBI Taxonomy" id="412755"/>
    <lineage>
        <taxon>unclassified sequences</taxon>
        <taxon>metagenomes</taxon>
        <taxon>ecological metagenomes</taxon>
    </lineage>
</organism>
<sequence>PQVNLRFILQEFPAELVHIVGATRKLLQVLYDRHVDFALNVAVLEHFRQQPEQVSPRPLPISQPSIENCELSRVKHLSFSRKYPSDTTTEVCKMSAALWTPQVVQTKQNDRSKTDDQNPTQNITHGFLPFIASSPAPSVGRDLCEIRSVCAFFLSSNSWPLPPYFPETPNAPAPSWSA</sequence>